<gene>
    <name evidence="2" type="ORF">J0A65_13050</name>
</gene>
<evidence type="ECO:0000313" key="2">
    <source>
        <dbReference type="EMBL" id="MBN7820799.1"/>
    </source>
</evidence>
<accession>A0ABS3CW99</accession>
<dbReference type="Proteomes" id="UP000663992">
    <property type="component" value="Unassembled WGS sequence"/>
</dbReference>
<keyword evidence="3" id="KW-1185">Reference proteome</keyword>
<sequence length="138" mass="14768">MFSIRGIDHVVLRVVDLDRSIRFYQLVLGCDVVKRQAHLGLVHLRAGTCLIDLISLDGKLGQQGGVGPGQEGHNVDHFCLRIDPFDEAGLVAHLAGFGISPLGPASINFGAEGNGLSLYFRDPDNNLIELKGPTILAG</sequence>
<protein>
    <submittedName>
        <fullName evidence="2">VOC family protein</fullName>
    </submittedName>
</protein>
<dbReference type="SUPFAM" id="SSF54593">
    <property type="entry name" value="Glyoxalase/Bleomycin resistance protein/Dihydroxybiphenyl dioxygenase"/>
    <property type="match status" value="1"/>
</dbReference>
<evidence type="ECO:0000313" key="3">
    <source>
        <dbReference type="Proteomes" id="UP000663992"/>
    </source>
</evidence>
<dbReference type="PANTHER" id="PTHR21366:SF14">
    <property type="entry name" value="GLYOXALASE DOMAIN-CONTAINING PROTEIN 5"/>
    <property type="match status" value="1"/>
</dbReference>
<dbReference type="InterPro" id="IPR037523">
    <property type="entry name" value="VOC_core"/>
</dbReference>
<dbReference type="RefSeq" id="WP_206594630.1">
    <property type="nucleotide sequence ID" value="NZ_JAFKCS010000012.1"/>
</dbReference>
<evidence type="ECO:0000259" key="1">
    <source>
        <dbReference type="PROSITE" id="PS51819"/>
    </source>
</evidence>
<proteinExistence type="predicted"/>
<feature type="domain" description="VOC" evidence="1">
    <location>
        <begin position="6"/>
        <end position="133"/>
    </location>
</feature>
<dbReference type="InterPro" id="IPR029068">
    <property type="entry name" value="Glyas_Bleomycin-R_OHBP_Dase"/>
</dbReference>
<dbReference type="PROSITE" id="PS51819">
    <property type="entry name" value="VOC"/>
    <property type="match status" value="1"/>
</dbReference>
<organism evidence="2 3">
    <name type="scientific">Bowmanella yangjiangensis</name>
    <dbReference type="NCBI Taxonomy" id="2811230"/>
    <lineage>
        <taxon>Bacteria</taxon>
        <taxon>Pseudomonadati</taxon>
        <taxon>Pseudomonadota</taxon>
        <taxon>Gammaproteobacteria</taxon>
        <taxon>Alteromonadales</taxon>
        <taxon>Alteromonadaceae</taxon>
        <taxon>Bowmanella</taxon>
    </lineage>
</organism>
<reference evidence="2 3" key="1">
    <citation type="submission" date="2021-03" db="EMBL/GenBank/DDBJ databases">
        <title>novel species isolated from a fishpond in China.</title>
        <authorList>
            <person name="Lu H."/>
            <person name="Cai Z."/>
        </authorList>
    </citation>
    <scope>NUCLEOTIDE SEQUENCE [LARGE SCALE GENOMIC DNA]</scope>
    <source>
        <strain evidence="2 3">Y57</strain>
    </source>
</reference>
<comment type="caution">
    <text evidence="2">The sequence shown here is derived from an EMBL/GenBank/DDBJ whole genome shotgun (WGS) entry which is preliminary data.</text>
</comment>
<name>A0ABS3CW99_9ALTE</name>
<dbReference type="EMBL" id="JAFKCS010000012">
    <property type="protein sequence ID" value="MBN7820799.1"/>
    <property type="molecule type" value="Genomic_DNA"/>
</dbReference>
<dbReference type="Gene3D" id="3.10.180.10">
    <property type="entry name" value="2,3-Dihydroxybiphenyl 1,2-Dioxygenase, domain 1"/>
    <property type="match status" value="1"/>
</dbReference>
<dbReference type="InterPro" id="IPR050383">
    <property type="entry name" value="GlyoxalaseI/FosfomycinResist"/>
</dbReference>
<dbReference type="PANTHER" id="PTHR21366">
    <property type="entry name" value="GLYOXALASE FAMILY PROTEIN"/>
    <property type="match status" value="1"/>
</dbReference>
<dbReference type="Pfam" id="PF00903">
    <property type="entry name" value="Glyoxalase"/>
    <property type="match status" value="1"/>
</dbReference>
<dbReference type="InterPro" id="IPR004360">
    <property type="entry name" value="Glyas_Fos-R_dOase_dom"/>
</dbReference>